<evidence type="ECO:0000256" key="1">
    <source>
        <dbReference type="SAM" id="Phobius"/>
    </source>
</evidence>
<reference evidence="2 3" key="1">
    <citation type="submission" date="2024-04" db="EMBL/GenBank/DDBJ databases">
        <title>Screening of coral probiotics and analysis of their probiotic properties.</title>
        <authorList>
            <person name="Wang S."/>
        </authorList>
    </citation>
    <scope>NUCLEOTIDE SEQUENCE [LARGE SCALE GENOMIC DNA]</scope>
    <source>
        <strain evidence="2 3">GXU-Z9</strain>
    </source>
</reference>
<keyword evidence="1" id="KW-0812">Transmembrane</keyword>
<protein>
    <submittedName>
        <fullName evidence="2">Uncharacterized protein</fullName>
    </submittedName>
</protein>
<evidence type="ECO:0000313" key="2">
    <source>
        <dbReference type="EMBL" id="WZP07485.1"/>
    </source>
</evidence>
<dbReference type="Proteomes" id="UP001472074">
    <property type="component" value="Chromosome"/>
</dbReference>
<dbReference type="RefSeq" id="WP_019380588.1">
    <property type="nucleotide sequence ID" value="NZ_CP097349.1"/>
</dbReference>
<proteinExistence type="predicted"/>
<keyword evidence="1" id="KW-0472">Membrane</keyword>
<evidence type="ECO:0000313" key="3">
    <source>
        <dbReference type="Proteomes" id="UP001472074"/>
    </source>
</evidence>
<organism evidence="2 3">
    <name type="scientific">Cytobacillus pseudoceanisediminis</name>
    <dbReference type="NCBI Taxonomy" id="3051614"/>
    <lineage>
        <taxon>Bacteria</taxon>
        <taxon>Bacillati</taxon>
        <taxon>Bacillota</taxon>
        <taxon>Bacilli</taxon>
        <taxon>Bacillales</taxon>
        <taxon>Bacillaceae</taxon>
        <taxon>Cytobacillus</taxon>
    </lineage>
</organism>
<feature type="transmembrane region" description="Helical" evidence="1">
    <location>
        <begin position="25"/>
        <end position="42"/>
    </location>
</feature>
<sequence>MKKILLYAAILAAAAGVYFLYGKQLGAIAFFVLSFYFTWLAYKKWDRPVKGRRKRRVN</sequence>
<gene>
    <name evidence="2" type="ORF">AADC60_26115</name>
</gene>
<keyword evidence="3" id="KW-1185">Reference proteome</keyword>
<dbReference type="EMBL" id="CP151651">
    <property type="protein sequence ID" value="WZP07485.1"/>
    <property type="molecule type" value="Genomic_DNA"/>
</dbReference>
<accession>A0ABZ2ZMF1</accession>
<keyword evidence="1" id="KW-1133">Transmembrane helix</keyword>
<name>A0ABZ2ZMF1_9BACI</name>